<name>A0A2A5WIB1_9GAMM</name>
<protein>
    <submittedName>
        <fullName evidence="1">Uncharacterized protein</fullName>
    </submittedName>
</protein>
<gene>
    <name evidence="1" type="ORF">CNE99_10055</name>
</gene>
<dbReference type="Proteomes" id="UP000219327">
    <property type="component" value="Unassembled WGS sequence"/>
</dbReference>
<accession>A0A2A5WIB1</accession>
<evidence type="ECO:0000313" key="2">
    <source>
        <dbReference type="Proteomes" id="UP000219327"/>
    </source>
</evidence>
<dbReference type="AlphaFoldDB" id="A0A2A5WIB1"/>
<proteinExistence type="predicted"/>
<reference evidence="1 2" key="1">
    <citation type="submission" date="2017-08" db="EMBL/GenBank/DDBJ databases">
        <title>Fine stratification of microbial communities through a metagenomic profile of the photic zone.</title>
        <authorList>
            <person name="Haro-Moreno J.M."/>
            <person name="Lopez-Perez M."/>
            <person name="De La Torre J."/>
            <person name="Picazo A."/>
            <person name="Camacho A."/>
            <person name="Rodriguez-Valera F."/>
        </authorList>
    </citation>
    <scope>NUCLEOTIDE SEQUENCE [LARGE SCALE GENOMIC DNA]</scope>
    <source>
        <strain evidence="1">MED-G24</strain>
    </source>
</reference>
<evidence type="ECO:0000313" key="1">
    <source>
        <dbReference type="EMBL" id="PDH36229.1"/>
    </source>
</evidence>
<sequence length="94" mass="10214">MVWYRYRRVPDFLGLYLGVGCWGSEFSGDVVDGVSVGNELSVDEDTGLHIYAALEHPIPVIPNTRVARTGIEDSGTGTLSSNFTFEGQNFTAGQ</sequence>
<dbReference type="EMBL" id="NTKD01000072">
    <property type="protein sequence ID" value="PDH36229.1"/>
    <property type="molecule type" value="Genomic_DNA"/>
</dbReference>
<comment type="caution">
    <text evidence="1">The sequence shown here is derived from an EMBL/GenBank/DDBJ whole genome shotgun (WGS) entry which is preliminary data.</text>
</comment>
<organism evidence="1 2">
    <name type="scientific">OM182 bacterium MED-G24</name>
    <dbReference type="NCBI Taxonomy" id="1986255"/>
    <lineage>
        <taxon>Bacteria</taxon>
        <taxon>Pseudomonadati</taxon>
        <taxon>Pseudomonadota</taxon>
        <taxon>Gammaproteobacteria</taxon>
        <taxon>OMG group</taxon>
        <taxon>OM182 clade</taxon>
    </lineage>
</organism>